<feature type="compositionally biased region" description="Low complexity" evidence="13">
    <location>
        <begin position="1224"/>
        <end position="1235"/>
    </location>
</feature>
<dbReference type="CDD" id="cd00078">
    <property type="entry name" value="HECTc"/>
    <property type="match status" value="1"/>
</dbReference>
<feature type="compositionally biased region" description="Acidic residues" evidence="13">
    <location>
        <begin position="1636"/>
        <end position="1648"/>
    </location>
</feature>
<feature type="region of interest" description="Disordered" evidence="13">
    <location>
        <begin position="74"/>
        <end position="286"/>
    </location>
</feature>
<feature type="active site" description="Glycyl thioester intermediate" evidence="11">
    <location>
        <position position="2356"/>
    </location>
</feature>
<dbReference type="GO" id="GO:0006281">
    <property type="term" value="P:DNA repair"/>
    <property type="evidence" value="ECO:0007669"/>
    <property type="project" value="UniProtKB-KW"/>
</dbReference>
<keyword evidence="7" id="KW-0227">DNA damage</keyword>
<comment type="similarity">
    <text evidence="4 12">Belongs to the UPL family. K-HECT subfamily.</text>
</comment>
<feature type="compositionally biased region" description="Polar residues" evidence="13">
    <location>
        <begin position="195"/>
        <end position="221"/>
    </location>
</feature>
<evidence type="ECO:0000256" key="3">
    <source>
        <dbReference type="ARBA" id="ARBA00004906"/>
    </source>
</evidence>
<organism evidence="16 18">
    <name type="scientific">Didymodactylos carnosus</name>
    <dbReference type="NCBI Taxonomy" id="1234261"/>
    <lineage>
        <taxon>Eukaryota</taxon>
        <taxon>Metazoa</taxon>
        <taxon>Spiralia</taxon>
        <taxon>Gnathifera</taxon>
        <taxon>Rotifera</taxon>
        <taxon>Eurotatoria</taxon>
        <taxon>Bdelloidea</taxon>
        <taxon>Philodinida</taxon>
        <taxon>Philodinidae</taxon>
        <taxon>Didymodactylos</taxon>
    </lineage>
</organism>
<gene>
    <name evidence="16" type="ORF">GPM918_LOCUS8981</name>
    <name evidence="17" type="ORF">SRO942_LOCUS8982</name>
</gene>
<evidence type="ECO:0000259" key="14">
    <source>
        <dbReference type="PROSITE" id="PS50237"/>
    </source>
</evidence>
<comment type="caution">
    <text evidence="16">The sequence shown here is derived from an EMBL/GenBank/DDBJ whole genome shotgun (WGS) entry which is preliminary data.</text>
</comment>
<dbReference type="Pfam" id="PF25579">
    <property type="entry name" value="TPR_TRIP12_N"/>
    <property type="match status" value="1"/>
</dbReference>
<dbReference type="InterPro" id="IPR018123">
    <property type="entry name" value="WWE-dom_subgr"/>
</dbReference>
<dbReference type="SMART" id="SM00678">
    <property type="entry name" value="WWE"/>
    <property type="match status" value="1"/>
</dbReference>
<feature type="compositionally biased region" description="Polar residues" evidence="13">
    <location>
        <begin position="74"/>
        <end position="87"/>
    </location>
</feature>
<evidence type="ECO:0000313" key="18">
    <source>
        <dbReference type="Proteomes" id="UP000663829"/>
    </source>
</evidence>
<evidence type="ECO:0000259" key="15">
    <source>
        <dbReference type="PROSITE" id="PS50918"/>
    </source>
</evidence>
<comment type="subcellular location">
    <subcellularLocation>
        <location evidence="2">Nucleus</location>
        <location evidence="2">Nucleoplasm</location>
    </subcellularLocation>
</comment>
<keyword evidence="5" id="KW-0597">Phosphoprotein</keyword>
<dbReference type="InterPro" id="IPR004170">
    <property type="entry name" value="WWE_dom"/>
</dbReference>
<keyword evidence="8 11" id="KW-0833">Ubl conjugation pathway</keyword>
<dbReference type="GO" id="GO:0000209">
    <property type="term" value="P:protein polyubiquitination"/>
    <property type="evidence" value="ECO:0007669"/>
    <property type="project" value="TreeGrafter"/>
</dbReference>
<dbReference type="InterPro" id="IPR057948">
    <property type="entry name" value="TPR_TRIP12_N"/>
</dbReference>
<feature type="compositionally biased region" description="Polar residues" evidence="13">
    <location>
        <begin position="871"/>
        <end position="895"/>
    </location>
</feature>
<dbReference type="Pfam" id="PF00632">
    <property type="entry name" value="HECT"/>
    <property type="match status" value="1"/>
</dbReference>
<dbReference type="InterPro" id="IPR035983">
    <property type="entry name" value="Hect_E3_ubiquitin_ligase"/>
</dbReference>
<evidence type="ECO:0000256" key="5">
    <source>
        <dbReference type="ARBA" id="ARBA00022553"/>
    </source>
</evidence>
<feature type="region of interest" description="Disordered" evidence="13">
    <location>
        <begin position="711"/>
        <end position="734"/>
    </location>
</feature>
<dbReference type="PROSITE" id="PS50918">
    <property type="entry name" value="WWE"/>
    <property type="match status" value="1"/>
</dbReference>
<dbReference type="InterPro" id="IPR045322">
    <property type="entry name" value="HECTD1/TRIP12-like"/>
</dbReference>
<dbReference type="SMART" id="SM00119">
    <property type="entry name" value="HECTc"/>
    <property type="match status" value="1"/>
</dbReference>
<feature type="compositionally biased region" description="Low complexity" evidence="13">
    <location>
        <begin position="715"/>
        <end position="734"/>
    </location>
</feature>
<feature type="compositionally biased region" description="Polar residues" evidence="13">
    <location>
        <begin position="1121"/>
        <end position="1141"/>
    </location>
</feature>
<feature type="compositionally biased region" description="Low complexity" evidence="13">
    <location>
        <begin position="109"/>
        <end position="130"/>
    </location>
</feature>
<dbReference type="OrthoDB" id="271273at2759"/>
<feature type="compositionally biased region" description="Polar residues" evidence="13">
    <location>
        <begin position="1168"/>
        <end position="1179"/>
    </location>
</feature>
<keyword evidence="10" id="KW-0539">Nucleus</keyword>
<evidence type="ECO:0000256" key="10">
    <source>
        <dbReference type="ARBA" id="ARBA00023242"/>
    </source>
</evidence>
<dbReference type="Proteomes" id="UP000681722">
    <property type="component" value="Unassembled WGS sequence"/>
</dbReference>
<dbReference type="GO" id="GO:0008270">
    <property type="term" value="F:zinc ion binding"/>
    <property type="evidence" value="ECO:0007669"/>
    <property type="project" value="InterPro"/>
</dbReference>
<evidence type="ECO:0000256" key="2">
    <source>
        <dbReference type="ARBA" id="ARBA00004642"/>
    </source>
</evidence>
<keyword evidence="18" id="KW-1185">Reference proteome</keyword>
<dbReference type="GO" id="GO:0061630">
    <property type="term" value="F:ubiquitin protein ligase activity"/>
    <property type="evidence" value="ECO:0007669"/>
    <property type="project" value="UniProtKB-UniRule"/>
</dbReference>
<comment type="pathway">
    <text evidence="3 12">Protein modification; protein ubiquitination.</text>
</comment>
<evidence type="ECO:0000256" key="4">
    <source>
        <dbReference type="ARBA" id="ARBA00006331"/>
    </source>
</evidence>
<dbReference type="EC" id="2.3.2.26" evidence="12"/>
<keyword evidence="6 12" id="KW-0808">Transferase</keyword>
<dbReference type="Proteomes" id="UP000663829">
    <property type="component" value="Unassembled WGS sequence"/>
</dbReference>
<feature type="region of interest" description="Disordered" evidence="13">
    <location>
        <begin position="868"/>
        <end position="908"/>
    </location>
</feature>
<dbReference type="Gene3D" id="3.30.2410.10">
    <property type="entry name" value="Hect, E3 ligase catalytic domain"/>
    <property type="match status" value="1"/>
</dbReference>
<feature type="domain" description="HECT" evidence="14">
    <location>
        <begin position="1990"/>
        <end position="2389"/>
    </location>
</feature>
<dbReference type="SUPFAM" id="SSF56204">
    <property type="entry name" value="Hect, E3 ligase catalytic domain"/>
    <property type="match status" value="1"/>
</dbReference>
<dbReference type="EMBL" id="CAJNOQ010001622">
    <property type="protein sequence ID" value="CAF0907756.1"/>
    <property type="molecule type" value="Genomic_DNA"/>
</dbReference>
<sequence length="2389" mass="266857">MAETTITNTRRSLRLLTAEKNNNQTASTAATLKSEDNTQQQSLSSYFLTSTVRSAKARAIEAISEQSIQRRCQRSQTVQSNLQVPSESTISHSTSRKRTRSKQTPPPSLVRQHSPSSPSSVHNVLSTSLKQQKRKRSRKDTKQEEQNFNTKLKSTQKRQRPTSSSSVSDHSPSPSHNRRSLKKQISTQNRKRSKTTTPILTSKRIQPQRSSSSSDTEQAETGNICIRSRSGREIPTIVSDPVVPSYRRRRNRSSIVKTSLDTTSTTQTSSQSPSGGPHSGQGTTAAGYSAACASSNNHIHSSSPSSSTTSPTLYLFNPTTPYYYPYASTATTNSSTSQSPSIYTYSSGTTRTPIVVVPNTASSVVAGASTTLQQQHMSESEGESDLMDRHSIDPTLARVVSSSRGADLLGSLNQRLNQMITRVNGNSSMGRLPQYIQHLQSNDNDLKLATLNDLCQLLVMSNEETLPQFPYKQLVPLLIHCLSDENELNMEIAHHACRALCYLMEALPRATVCVVEGTSVFLNKIRSISCIDIAEQSLIALEMISRRNGKHILINNGIGACLQHIEFFSMTSQNKALAIVANCCYHIITRQDFNYIKEHLENLSNRLRSEDKKSIDHVCNIFSRLVENFHKDQALLREIASTQLLKMMQTMLVLQPPVLTGSTFVSIVHTLYLFCAFCPLLAVTLLKMNIAETLICLLTGTVDSGTPKKPFTYKSSLPSSPTDTTPSSPSTAMPSLHQSVGVELISRTPQELYEIVSLIGEMMPKLPDDEPLFQVDQLLKRGLLRNDPVATLNAHDHVLWQWQDDRGQLHPYSIQDSRIIEQAWQQEEEEISLSTMGRSYTIDFTVMQQINEETGTQRFIQRKVNPLATPAESSQQGDQHTADQPQQPDSPSSNETPPTTNRSVTTTTTTTTVDLSLMDARTEMMKDNIDLYSQFIQCLFTILYEVYNSSAGPAVKHRCLQALLRMIYFSPSSLLEIILKQQSISSHIASMLASSDLKIVINALQMAEILMKKLPNIFSIYFHREGVVHQIEILIDFGVAATSSNQSSSTAVNNNDIVQIQSTNSAASLPQIDPTFLSAFNNPTTILQIPNIAATSVVTPINEMPLDEQLQLMPAQAQQQNRTTITSTNQPQSGRYSTSSYRGLGRRAYHQQQQQVAADLLLNSSSTTVLEAQPSTSHRPNTRNRGRGQPSQHGVSGRAVNYKTPSRSMFDDVTTVDTRTQKPSSSRHATASSSTGTLDLGNSRSYGRGHSRPSLRTPVLPNPSFGTSATSNFNYAIRPVIQRTSAIVDQHFPPTYYLPPARPIIPTETSLHTSTSSQSPAMSSPLYVPPTLSSQYLQQQFAYATGIPLSGIHQHPNYHHPQPSSVLTNNEKAKWKEWIQQQAKTFRQTYFSSHQSNDSALTVITRLGKAVDQISVTATTTTNDENMLALKEISSIIANGDVSPFEMVHSGLIIKLFQFLFDNTPQTYERQQRLKEFLNVLFDLPLQNSCDISSSESFLKTFIIDLYHTQFSANNNVTASQRKHSIRGEQRNDTGEHNIFYHLVNKLHGCINQLEQFPIRVHDIPGTSTIRNPALKFLTSHQLKCNLVRHQDCKTLKQWNSGPVKIDPLALVSAIERYLLLRGIASGNTDDTGGTMDDEESEVSNESDAEDVINVLTRSTTLRLEFLINERIIPHNMTIYQAIKLYSMTPDSETETDSESVLTSNIWSKVHTISYRQASSSPLSTTTTSMTATTTVAASISPASAISNATGSAASITALTTYSPRSGGQTKANSKKTSKTAISGAQNLSKRSSVDELWINGLCPKAKSLLTLTLNESMPTTLTVNDSSLNAIFLLRILNGLNLYWYDLYHDTSTMVIMNNNNNINASSYLTLIPKTEFLSIKLSSKVNRQLQDPLVIMTGNVPAWVTEIGYTCPFLFPFETRQMLFYVTAFDRDRAMQRLLDSSDMMNQQHNDQNERSSVAPRIERKKVQLSRANILAETEKIFASWNNKAYLEVQYEDEVGFGLGPTLECYSMVSKELQKNNLELWRSDKMFESSHDASSSSTYVDTTDGLYPAPFGRNAKSTSITKVRQKFKFLGKFMAKALMDSRMIDMPFSIVFYKWMLAQEDSLNIEDLIHVDTNLYQQFKKLENIVHQRDKLQQMSKGKKRLKSKDDPIHNNNNTSSNFIDTVVNDNDDSLKLDGCSIDDLGLCFTLPGFNHIELKKGGRDCSVNLSNLDQYINLVVYWTLVEGVRRQFESFRDGFNSIFPIHHLKCFYPDELHQVFCGSGATDLWDLKVLLESTRCDHGYNLNSRAVKWLFEIMIDFDIDERRAFLQFVTGSPRLPVGGFRTLHPPLTVVRKTVENENPDNFLPSVMTCVNYLKLPDYTSKDIMKTKLSTAIHDGQFAFLLS</sequence>
<evidence type="ECO:0000313" key="17">
    <source>
        <dbReference type="EMBL" id="CAF3689235.1"/>
    </source>
</evidence>
<dbReference type="UniPathway" id="UPA00143"/>
<feature type="region of interest" description="Disordered" evidence="13">
    <location>
        <begin position="1114"/>
        <end position="1152"/>
    </location>
</feature>
<dbReference type="FunFam" id="3.30.2410.10:FF:000005">
    <property type="entry name" value="E3 ubiquitin-protein ligase TRIP12 isoform X1"/>
    <property type="match status" value="1"/>
</dbReference>
<feature type="compositionally biased region" description="Low complexity" evidence="13">
    <location>
        <begin position="163"/>
        <end position="175"/>
    </location>
</feature>
<evidence type="ECO:0000256" key="8">
    <source>
        <dbReference type="ARBA" id="ARBA00022786"/>
    </source>
</evidence>
<keyword evidence="9" id="KW-0234">DNA repair</keyword>
<evidence type="ECO:0000256" key="12">
    <source>
        <dbReference type="RuleBase" id="RU369009"/>
    </source>
</evidence>
<dbReference type="InterPro" id="IPR016024">
    <property type="entry name" value="ARM-type_fold"/>
</dbReference>
<dbReference type="PROSITE" id="PS50237">
    <property type="entry name" value="HECT"/>
    <property type="match status" value="1"/>
</dbReference>
<proteinExistence type="inferred from homology"/>
<protein>
    <recommendedName>
        <fullName evidence="12">E3 ubiquitin-protein ligase</fullName>
        <ecNumber evidence="12">2.3.2.26</ecNumber>
    </recommendedName>
</protein>
<dbReference type="Gene3D" id="3.90.1750.10">
    <property type="entry name" value="Hect, E3 ligase catalytic domains"/>
    <property type="match status" value="2"/>
</dbReference>
<dbReference type="PANTHER" id="PTHR45670">
    <property type="entry name" value="E3 UBIQUITIN-PROTEIN LIGASE TRIP12"/>
    <property type="match status" value="1"/>
</dbReference>
<dbReference type="Pfam" id="PF02825">
    <property type="entry name" value="WWE"/>
    <property type="match status" value="1"/>
</dbReference>
<comment type="catalytic activity">
    <reaction evidence="1 12">
        <text>S-ubiquitinyl-[E2 ubiquitin-conjugating enzyme]-L-cysteine + [acceptor protein]-L-lysine = [E2 ubiquitin-conjugating enzyme]-L-cysteine + N(6)-ubiquitinyl-[acceptor protein]-L-lysine.</text>
        <dbReference type="EC" id="2.3.2.26"/>
    </reaction>
</comment>
<dbReference type="InterPro" id="IPR011989">
    <property type="entry name" value="ARM-like"/>
</dbReference>
<feature type="compositionally biased region" description="Polar residues" evidence="13">
    <location>
        <begin position="1236"/>
        <end position="1245"/>
    </location>
</feature>
<evidence type="ECO:0000256" key="1">
    <source>
        <dbReference type="ARBA" id="ARBA00000885"/>
    </source>
</evidence>
<dbReference type="InterPro" id="IPR037197">
    <property type="entry name" value="WWE_dom_sf"/>
</dbReference>
<feature type="compositionally biased region" description="Low complexity" evidence="13">
    <location>
        <begin position="896"/>
        <end position="908"/>
    </location>
</feature>
<dbReference type="EMBL" id="CAJOBC010001622">
    <property type="protein sequence ID" value="CAF3689235.1"/>
    <property type="molecule type" value="Genomic_DNA"/>
</dbReference>
<feature type="compositionally biased region" description="Low complexity" evidence="13">
    <location>
        <begin position="262"/>
        <end position="284"/>
    </location>
</feature>
<evidence type="ECO:0000256" key="9">
    <source>
        <dbReference type="ARBA" id="ARBA00023204"/>
    </source>
</evidence>
<feature type="domain" description="WWE" evidence="15">
    <location>
        <begin position="786"/>
        <end position="862"/>
    </location>
</feature>
<evidence type="ECO:0000256" key="6">
    <source>
        <dbReference type="ARBA" id="ARBA00022679"/>
    </source>
</evidence>
<dbReference type="Gene3D" id="3.30.720.50">
    <property type="match status" value="1"/>
</dbReference>
<evidence type="ECO:0000256" key="7">
    <source>
        <dbReference type="ARBA" id="ARBA00022763"/>
    </source>
</evidence>
<feature type="region of interest" description="Disordered" evidence="13">
    <location>
        <begin position="1629"/>
        <end position="1648"/>
    </location>
</feature>
<evidence type="ECO:0000256" key="11">
    <source>
        <dbReference type="PROSITE-ProRule" id="PRU00104"/>
    </source>
</evidence>
<dbReference type="GO" id="GO:0016607">
    <property type="term" value="C:nuclear speck"/>
    <property type="evidence" value="ECO:0007669"/>
    <property type="project" value="TreeGrafter"/>
</dbReference>
<dbReference type="Gene3D" id="1.25.10.10">
    <property type="entry name" value="Leucine-rich Repeat Variant"/>
    <property type="match status" value="1"/>
</dbReference>
<dbReference type="Gene3D" id="3.30.2160.10">
    <property type="entry name" value="Hect, E3 ligase catalytic domain"/>
    <property type="match status" value="1"/>
</dbReference>
<dbReference type="PANTHER" id="PTHR45670:SF13">
    <property type="entry name" value="E3 UBIQUITIN-PROTEIN LIGASE TRIP12"/>
    <property type="match status" value="1"/>
</dbReference>
<accession>A0A814A2Y3</accession>
<evidence type="ECO:0000256" key="13">
    <source>
        <dbReference type="SAM" id="MobiDB-lite"/>
    </source>
</evidence>
<feature type="region of interest" description="Disordered" evidence="13">
    <location>
        <begin position="1168"/>
        <end position="1264"/>
    </location>
</feature>
<evidence type="ECO:0000313" key="16">
    <source>
        <dbReference type="EMBL" id="CAF0907756.1"/>
    </source>
</evidence>
<dbReference type="SUPFAM" id="SSF48371">
    <property type="entry name" value="ARM repeat"/>
    <property type="match status" value="1"/>
</dbReference>
<name>A0A814A2Y3_9BILA</name>
<dbReference type="SUPFAM" id="SSF117839">
    <property type="entry name" value="WWE domain"/>
    <property type="match status" value="1"/>
</dbReference>
<dbReference type="GO" id="GO:0043161">
    <property type="term" value="P:proteasome-mediated ubiquitin-dependent protein catabolic process"/>
    <property type="evidence" value="ECO:0007669"/>
    <property type="project" value="TreeGrafter"/>
</dbReference>
<reference evidence="16" key="1">
    <citation type="submission" date="2021-02" db="EMBL/GenBank/DDBJ databases">
        <authorList>
            <person name="Nowell W R."/>
        </authorList>
    </citation>
    <scope>NUCLEOTIDE SEQUENCE</scope>
</reference>
<dbReference type="InterPro" id="IPR000569">
    <property type="entry name" value="HECT_dom"/>
</dbReference>